<dbReference type="Proteomes" id="UP000036873">
    <property type="component" value="Unassembled WGS sequence"/>
</dbReference>
<dbReference type="RefSeq" id="WP_050741350.1">
    <property type="nucleotide sequence ID" value="NZ_LGYO01000044.1"/>
</dbReference>
<dbReference type="SUPFAM" id="SSF52540">
    <property type="entry name" value="P-loop containing nucleoside triphosphate hydrolases"/>
    <property type="match status" value="1"/>
</dbReference>
<feature type="domain" description="ABC transporter" evidence="5">
    <location>
        <begin position="5"/>
        <end position="253"/>
    </location>
</feature>
<evidence type="ECO:0000256" key="2">
    <source>
        <dbReference type="ARBA" id="ARBA00022448"/>
    </source>
</evidence>
<keyword evidence="7" id="KW-1185">Reference proteome</keyword>
<name>A0A0L6TXE0_9FIRM</name>
<dbReference type="EMBL" id="LGYO01000044">
    <property type="protein sequence ID" value="KNZ40747.1"/>
    <property type="molecule type" value="Genomic_DNA"/>
</dbReference>
<dbReference type="InterPro" id="IPR017871">
    <property type="entry name" value="ABC_transporter-like_CS"/>
</dbReference>
<dbReference type="CDD" id="cd03257">
    <property type="entry name" value="ABC_NikE_OppD_transporters"/>
    <property type="match status" value="1"/>
</dbReference>
<dbReference type="PROSITE" id="PS00211">
    <property type="entry name" value="ABC_TRANSPORTER_1"/>
    <property type="match status" value="1"/>
</dbReference>
<dbReference type="STRING" id="52689.AKG39_15680"/>
<protein>
    <recommendedName>
        <fullName evidence="5">ABC transporter domain-containing protein</fullName>
    </recommendedName>
</protein>
<dbReference type="Pfam" id="PF00005">
    <property type="entry name" value="ABC_tran"/>
    <property type="match status" value="1"/>
</dbReference>
<dbReference type="Gene3D" id="3.40.50.300">
    <property type="entry name" value="P-loop containing nucleotide triphosphate hydrolases"/>
    <property type="match status" value="1"/>
</dbReference>
<evidence type="ECO:0000256" key="3">
    <source>
        <dbReference type="ARBA" id="ARBA00022741"/>
    </source>
</evidence>
<dbReference type="InterPro" id="IPR003593">
    <property type="entry name" value="AAA+_ATPase"/>
</dbReference>
<dbReference type="PANTHER" id="PTHR43776">
    <property type="entry name" value="TRANSPORT ATP-BINDING PROTEIN"/>
    <property type="match status" value="1"/>
</dbReference>
<organism evidence="6 7">
    <name type="scientific">Acetobacterium bakii</name>
    <dbReference type="NCBI Taxonomy" id="52689"/>
    <lineage>
        <taxon>Bacteria</taxon>
        <taxon>Bacillati</taxon>
        <taxon>Bacillota</taxon>
        <taxon>Clostridia</taxon>
        <taxon>Eubacteriales</taxon>
        <taxon>Eubacteriaceae</taxon>
        <taxon>Acetobacterium</taxon>
    </lineage>
</organism>
<comment type="similarity">
    <text evidence="1">Belongs to the ABC transporter superfamily.</text>
</comment>
<dbReference type="PROSITE" id="PS50893">
    <property type="entry name" value="ABC_TRANSPORTER_2"/>
    <property type="match status" value="1"/>
</dbReference>
<dbReference type="OrthoDB" id="9809450at2"/>
<dbReference type="InterPro" id="IPR027417">
    <property type="entry name" value="P-loop_NTPase"/>
</dbReference>
<keyword evidence="4" id="KW-0067">ATP-binding</keyword>
<dbReference type="NCBIfam" id="TIGR01727">
    <property type="entry name" value="oligo_HPY"/>
    <property type="match status" value="1"/>
</dbReference>
<dbReference type="SMART" id="SM00382">
    <property type="entry name" value="AAA"/>
    <property type="match status" value="1"/>
</dbReference>
<keyword evidence="2" id="KW-0813">Transport</keyword>
<gene>
    <name evidence="6" type="ORF">AKG39_15680</name>
</gene>
<evidence type="ECO:0000259" key="5">
    <source>
        <dbReference type="PROSITE" id="PS50893"/>
    </source>
</evidence>
<evidence type="ECO:0000256" key="1">
    <source>
        <dbReference type="ARBA" id="ARBA00005417"/>
    </source>
</evidence>
<keyword evidence="3" id="KW-0547">Nucleotide-binding</keyword>
<dbReference type="GO" id="GO:0055085">
    <property type="term" value="P:transmembrane transport"/>
    <property type="evidence" value="ECO:0007669"/>
    <property type="project" value="UniProtKB-ARBA"/>
</dbReference>
<comment type="caution">
    <text evidence="6">The sequence shown here is derived from an EMBL/GenBank/DDBJ whole genome shotgun (WGS) entry which is preliminary data.</text>
</comment>
<dbReference type="GO" id="GO:0005524">
    <property type="term" value="F:ATP binding"/>
    <property type="evidence" value="ECO:0007669"/>
    <property type="project" value="UniProtKB-KW"/>
</dbReference>
<sequence length="320" mass="35433">MSCLIEANQLSKVFKDKESTVFKKKEIIAVDNVSLTINRGESVGIVGESGCGKSMLGKMLVGLTLPTKGSVNYDGKIISRLPFNEIKKLRSKLQPIFQDADSTLNPKLTVKKLLEEPFVINKISKGDANQRIDELLSYVNLGKELYGRYPHEISGGQRQRLGLARALSLNPDFIVADEPAASLDSSVQAQILQLLNRMKLNSGLGLVYVSHNLKIVSMMTEKVNVMYLGSFVETGDTKDVFENPMHPYTKMLIGSVLTIDGDKRKLGKAKVFGEPPDPKNRASGCTFHPRCDCCSQICKEERPILKKVGNKNRFVACHNM</sequence>
<dbReference type="InterPro" id="IPR013563">
    <property type="entry name" value="Oligopep_ABC_C"/>
</dbReference>
<accession>A0A0L6TXE0</accession>
<dbReference type="PANTHER" id="PTHR43776:SF7">
    <property type="entry name" value="D,D-DIPEPTIDE TRANSPORT ATP-BINDING PROTEIN DDPF-RELATED"/>
    <property type="match status" value="1"/>
</dbReference>
<dbReference type="GO" id="GO:0016887">
    <property type="term" value="F:ATP hydrolysis activity"/>
    <property type="evidence" value="ECO:0007669"/>
    <property type="project" value="InterPro"/>
</dbReference>
<proteinExistence type="inferred from homology"/>
<evidence type="ECO:0000313" key="6">
    <source>
        <dbReference type="EMBL" id="KNZ40747.1"/>
    </source>
</evidence>
<dbReference type="Pfam" id="PF08352">
    <property type="entry name" value="oligo_HPY"/>
    <property type="match status" value="1"/>
</dbReference>
<evidence type="ECO:0000256" key="4">
    <source>
        <dbReference type="ARBA" id="ARBA00022840"/>
    </source>
</evidence>
<dbReference type="FunFam" id="3.40.50.300:FF:000016">
    <property type="entry name" value="Oligopeptide ABC transporter ATP-binding component"/>
    <property type="match status" value="1"/>
</dbReference>
<reference evidence="7" key="1">
    <citation type="submission" date="2015-07" db="EMBL/GenBank/DDBJ databases">
        <title>Draft genome sequence of Acetobacterium bakii DSM 8293, a potential psychrophilic chemical producer through syngas fermentation.</title>
        <authorList>
            <person name="Song Y."/>
            <person name="Hwang S."/>
            <person name="Cho B.-K."/>
        </authorList>
    </citation>
    <scope>NUCLEOTIDE SEQUENCE [LARGE SCALE GENOMIC DNA]</scope>
    <source>
        <strain evidence="7">DSM 8239</strain>
    </source>
</reference>
<dbReference type="InterPro" id="IPR003439">
    <property type="entry name" value="ABC_transporter-like_ATP-bd"/>
</dbReference>
<evidence type="ECO:0000313" key="7">
    <source>
        <dbReference type="Proteomes" id="UP000036873"/>
    </source>
</evidence>
<dbReference type="InterPro" id="IPR050319">
    <property type="entry name" value="ABC_transp_ATP-bind"/>
</dbReference>
<dbReference type="AlphaFoldDB" id="A0A0L6TXE0"/>
<dbReference type="GO" id="GO:0015833">
    <property type="term" value="P:peptide transport"/>
    <property type="evidence" value="ECO:0007669"/>
    <property type="project" value="InterPro"/>
</dbReference>